<gene>
    <name evidence="3" type="ORF">M0811_04112</name>
</gene>
<dbReference type="PANTHER" id="PTHR13395">
    <property type="entry name" value="SISTER CHROMATID COHESION PROTEIN DCC1-RELATED"/>
    <property type="match status" value="1"/>
</dbReference>
<sequence length="396" mass="46666">MNSKEKLNIFFSDNFDEKNDYLLLEISEDVLENLQKTQGKLYFKGNEDENIVLCSNDKTFEVKNAESTNSLFLIPHKIKNENNKLLVEESNLSQNDIHILDIDSIQIISKHNSNIELNQTSPKLHKLRELLNQNKYKGINKNGERIENTDANMYSFDDLLDNIQASKKEIEKYLLDLNAFEFHGKWQVLDTSFQNELLDMILSTIEENNWSLENVLYSDCVQALNLMENIKYEERIIQHGLESLSKTPRSLVSKNQDIYSLDSEKICQFRAKQLFQKQKKWVVDKFMDEWEEIVPFGISPNLSMLKKFIIYENMEDTESIDNTNLNSIRYIDLDQLSHIVEERFEQLFTIKKEWGGEEIQPFLDQIIGPNQTLESLLLKNSRKCKTLDQRIYYCRK</sequence>
<evidence type="ECO:0000313" key="4">
    <source>
        <dbReference type="Proteomes" id="UP001149090"/>
    </source>
</evidence>
<name>A0A9Q0RIH8_ANAIG</name>
<dbReference type="GO" id="GO:0000785">
    <property type="term" value="C:chromatin"/>
    <property type="evidence" value="ECO:0007669"/>
    <property type="project" value="TreeGrafter"/>
</dbReference>
<dbReference type="OMA" id="DSESWPF"/>
<dbReference type="PANTHER" id="PTHR13395:SF6">
    <property type="entry name" value="SISTER CHROMATID COHESION PROTEIN DCC1"/>
    <property type="match status" value="1"/>
</dbReference>
<dbReference type="GO" id="GO:0006260">
    <property type="term" value="P:DNA replication"/>
    <property type="evidence" value="ECO:0007669"/>
    <property type="project" value="UniProtKB-KW"/>
</dbReference>
<reference evidence="3" key="1">
    <citation type="submission" date="2022-10" db="EMBL/GenBank/DDBJ databases">
        <title>Novel sulphate-reducing endosymbionts in the free-living metamonad Anaeramoeba.</title>
        <authorList>
            <person name="Jerlstrom-Hultqvist J."/>
            <person name="Cepicka I."/>
            <person name="Gallot-Lavallee L."/>
            <person name="Salas-Leiva D."/>
            <person name="Curtis B.A."/>
            <person name="Zahonova K."/>
            <person name="Pipaliya S."/>
            <person name="Dacks J."/>
            <person name="Roger A.J."/>
        </authorList>
    </citation>
    <scope>NUCLEOTIDE SEQUENCE</scope>
    <source>
        <strain evidence="3">BMAN</strain>
    </source>
</reference>
<dbReference type="EMBL" id="JAPDFW010000022">
    <property type="protein sequence ID" value="KAJ5079799.1"/>
    <property type="molecule type" value="Genomic_DNA"/>
</dbReference>
<proteinExistence type="inferred from homology"/>
<dbReference type="OrthoDB" id="5199543at2759"/>
<comment type="similarity">
    <text evidence="1">Belongs to the DCC1 family.</text>
</comment>
<dbReference type="Proteomes" id="UP001149090">
    <property type="component" value="Unassembled WGS sequence"/>
</dbReference>
<dbReference type="GO" id="GO:0000775">
    <property type="term" value="C:chromosome, centromeric region"/>
    <property type="evidence" value="ECO:0007669"/>
    <property type="project" value="TreeGrafter"/>
</dbReference>
<accession>A0A9Q0RIH8</accession>
<evidence type="ECO:0000313" key="3">
    <source>
        <dbReference type="EMBL" id="KAJ5079799.1"/>
    </source>
</evidence>
<dbReference type="InterPro" id="IPR019128">
    <property type="entry name" value="Dcc1"/>
</dbReference>
<organism evidence="3 4">
    <name type="scientific">Anaeramoeba ignava</name>
    <name type="common">Anaerobic marine amoeba</name>
    <dbReference type="NCBI Taxonomy" id="1746090"/>
    <lineage>
        <taxon>Eukaryota</taxon>
        <taxon>Metamonada</taxon>
        <taxon>Anaeramoebidae</taxon>
        <taxon>Anaeramoeba</taxon>
    </lineage>
</organism>
<keyword evidence="4" id="KW-1185">Reference proteome</keyword>
<comment type="caution">
    <text evidence="3">The sequence shown here is derived from an EMBL/GenBank/DDBJ whole genome shotgun (WGS) entry which is preliminary data.</text>
</comment>
<dbReference type="Pfam" id="PF09724">
    <property type="entry name" value="Dcc1"/>
    <property type="match status" value="1"/>
</dbReference>
<evidence type="ECO:0000256" key="2">
    <source>
        <dbReference type="ARBA" id="ARBA00022705"/>
    </source>
</evidence>
<dbReference type="GO" id="GO:0034088">
    <property type="term" value="P:maintenance of mitotic sister chromatid cohesion"/>
    <property type="evidence" value="ECO:0007669"/>
    <property type="project" value="TreeGrafter"/>
</dbReference>
<dbReference type="GO" id="GO:0031390">
    <property type="term" value="C:Ctf18 RFC-like complex"/>
    <property type="evidence" value="ECO:0007669"/>
    <property type="project" value="InterPro"/>
</dbReference>
<dbReference type="AlphaFoldDB" id="A0A9Q0RIH8"/>
<protein>
    <submittedName>
        <fullName evidence="3">Sister chromatid cohesion protein dcc1-related</fullName>
    </submittedName>
</protein>
<keyword evidence="2" id="KW-0235">DNA replication</keyword>
<evidence type="ECO:0000256" key="1">
    <source>
        <dbReference type="ARBA" id="ARBA00007017"/>
    </source>
</evidence>